<dbReference type="PANTHER" id="PTHR36848">
    <property type="entry name" value="DNA-BINDING PROTEIN (PUTATIVE SECRETED PROTEIN)-RELATED"/>
    <property type="match status" value="1"/>
</dbReference>
<organism evidence="1">
    <name type="scientific">marine sediment metagenome</name>
    <dbReference type="NCBI Taxonomy" id="412755"/>
    <lineage>
        <taxon>unclassified sequences</taxon>
        <taxon>metagenomes</taxon>
        <taxon>ecological metagenomes</taxon>
    </lineage>
</organism>
<protein>
    <recommendedName>
        <fullName evidence="2">Glycosyl hydrolases family 2 sugar binding domain-containing protein</fullName>
    </recommendedName>
</protein>
<dbReference type="EMBL" id="BARS01037591">
    <property type="protein sequence ID" value="GAG14422.1"/>
    <property type="molecule type" value="Genomic_DNA"/>
</dbReference>
<reference evidence="1" key="1">
    <citation type="journal article" date="2014" name="Front. Microbiol.">
        <title>High frequency of phylogenetically diverse reductive dehalogenase-homologous genes in deep subseafloor sedimentary metagenomes.</title>
        <authorList>
            <person name="Kawai M."/>
            <person name="Futagami T."/>
            <person name="Toyoda A."/>
            <person name="Takaki Y."/>
            <person name="Nishi S."/>
            <person name="Hori S."/>
            <person name="Arai W."/>
            <person name="Tsubouchi T."/>
            <person name="Morono Y."/>
            <person name="Uchiyama I."/>
            <person name="Ito T."/>
            <person name="Fujiyama A."/>
            <person name="Inagaki F."/>
            <person name="Takami H."/>
        </authorList>
    </citation>
    <scope>NUCLEOTIDE SEQUENCE</scope>
    <source>
        <strain evidence="1">Expedition CK06-06</strain>
    </source>
</reference>
<dbReference type="AlphaFoldDB" id="X0VTF3"/>
<feature type="non-terminal residue" evidence="1">
    <location>
        <position position="257"/>
    </location>
</feature>
<dbReference type="PANTHER" id="PTHR36848:SF2">
    <property type="entry name" value="SECRETED PROTEIN"/>
    <property type="match status" value="1"/>
</dbReference>
<evidence type="ECO:0000313" key="1">
    <source>
        <dbReference type="EMBL" id="GAG14422.1"/>
    </source>
</evidence>
<accession>X0VTF3</accession>
<name>X0VTF3_9ZZZZ</name>
<sequence length="257" mass="28568">LAEQGATIIVHQELPGDVPGLGDLENRRKLFKKTLAPLRWTSAQAVLRRVAVGKGWFLIGREVERMLGLSGVGREPVVDTVGVRFIRRAHPEGHHYFVANLGGNLLDDWVTLGVQAKSVVIFDALSGERGLAALRAAEDGRMQVYLQLQPGQSCILRTFSSREIDGSKWRYLEASGRPYEIKGSWRVSFIEGGPELPGGFETETLASWMELGDDEAKRFAGTARYKISFDRPADYVDEWVLDLGRVCESARVKINGR</sequence>
<feature type="non-terminal residue" evidence="1">
    <location>
        <position position="1"/>
    </location>
</feature>
<comment type="caution">
    <text evidence="1">The sequence shown here is derived from an EMBL/GenBank/DDBJ whole genome shotgun (WGS) entry which is preliminary data.</text>
</comment>
<evidence type="ECO:0008006" key="2">
    <source>
        <dbReference type="Google" id="ProtNLM"/>
    </source>
</evidence>
<gene>
    <name evidence="1" type="ORF">S01H1_57627</name>
</gene>
<dbReference type="InterPro" id="IPR053161">
    <property type="entry name" value="Ulvan_degrading_GH"/>
</dbReference>
<proteinExistence type="predicted"/>